<reference evidence="1 2" key="1">
    <citation type="submission" date="2019-07" db="EMBL/GenBank/DDBJ databases">
        <authorList>
            <person name="Yang M."/>
            <person name="Zhao D."/>
            <person name="Xiang H."/>
        </authorList>
    </citation>
    <scope>NUCLEOTIDE SEQUENCE [LARGE SCALE GENOMIC DNA]</scope>
    <source>
        <strain evidence="1 2">IM1326</strain>
    </source>
</reference>
<protein>
    <submittedName>
        <fullName evidence="1">Uncharacterized protein</fullName>
    </submittedName>
</protein>
<dbReference type="Proteomes" id="UP000320359">
    <property type="component" value="Unassembled WGS sequence"/>
</dbReference>
<gene>
    <name evidence="1" type="ORF">FM042_08410</name>
</gene>
<comment type="caution">
    <text evidence="1">The sequence shown here is derived from an EMBL/GenBank/DDBJ whole genome shotgun (WGS) entry which is preliminary data.</text>
</comment>
<dbReference type="EMBL" id="VJWL01000002">
    <property type="protein sequence ID" value="TRW48994.1"/>
    <property type="molecule type" value="Genomic_DNA"/>
</dbReference>
<keyword evidence="2" id="KW-1185">Reference proteome</keyword>
<name>A0A552X1V4_9GAMM</name>
<organism evidence="1 2">
    <name type="scientific">Aliidiomarina halalkaliphila</name>
    <dbReference type="NCBI Taxonomy" id="2593535"/>
    <lineage>
        <taxon>Bacteria</taxon>
        <taxon>Pseudomonadati</taxon>
        <taxon>Pseudomonadota</taxon>
        <taxon>Gammaproteobacteria</taxon>
        <taxon>Alteromonadales</taxon>
        <taxon>Idiomarinaceae</taxon>
        <taxon>Aliidiomarina</taxon>
    </lineage>
</organism>
<dbReference type="OrthoDB" id="9907198at2"/>
<evidence type="ECO:0000313" key="2">
    <source>
        <dbReference type="Proteomes" id="UP000320359"/>
    </source>
</evidence>
<evidence type="ECO:0000313" key="1">
    <source>
        <dbReference type="EMBL" id="TRW48994.1"/>
    </source>
</evidence>
<dbReference type="RefSeq" id="WP_143235978.1">
    <property type="nucleotide sequence ID" value="NZ_VJWL01000002.1"/>
</dbReference>
<dbReference type="AlphaFoldDB" id="A0A552X1V4"/>
<accession>A0A552X1V4</accession>
<sequence>MLRGLIFFFAGVALIFLILSIIAQRHFSMTFPTFTKPNAPVREEIHESRSVESASESATENEVIVASGELYEDALEVQDEQRKHAEATIDQSIDKELSIHEIIELNIALLANIESSSAFQHHRLLTYAIHDFGDTTIHALVCSGSRCSGLFRTNSDEQSQRLAHWLIFEQDSLGFIRDGQERVFVEDGMHFVHVVLATDPNIGLPHQ</sequence>
<proteinExistence type="predicted"/>